<dbReference type="InterPro" id="IPR027417">
    <property type="entry name" value="P-loop_NTPase"/>
</dbReference>
<dbReference type="InParanoid" id="E8N2X1"/>
<dbReference type="STRING" id="926569.ANT_30950"/>
<name>E8N2X1_ANATU</name>
<evidence type="ECO:0000259" key="2">
    <source>
        <dbReference type="Pfam" id="PF01935"/>
    </source>
</evidence>
<protein>
    <recommendedName>
        <fullName evidence="2">Helicase HerA central domain-containing protein</fullName>
    </recommendedName>
</protein>
<organism evidence="3 4">
    <name type="scientific">Anaerolinea thermophila (strain DSM 14523 / JCM 11388 / NBRC 100420 / UNI-1)</name>
    <dbReference type="NCBI Taxonomy" id="926569"/>
    <lineage>
        <taxon>Bacteria</taxon>
        <taxon>Bacillati</taxon>
        <taxon>Chloroflexota</taxon>
        <taxon>Anaerolineae</taxon>
        <taxon>Anaerolineales</taxon>
        <taxon>Anaerolineaceae</taxon>
        <taxon>Anaerolinea</taxon>
    </lineage>
</organism>
<dbReference type="AlphaFoldDB" id="E8N2X1"/>
<dbReference type="InterPro" id="IPR051162">
    <property type="entry name" value="T4SS_component"/>
</dbReference>
<proteinExistence type="predicted"/>
<dbReference type="EMBL" id="AP012029">
    <property type="protein sequence ID" value="BAJ65121.1"/>
    <property type="molecule type" value="Genomic_DNA"/>
</dbReference>
<sequence>MKPAPFFLGRSVAAEGGEPQPVTYDPDDLTTHGVIVGMTGSGKTGLMIGILEEAALHGIPAIVIDPKGDLTNLLLHFPDLRPEDFEPWIDPETARRQGQSVPELAAATAVKWREGLSSWGLGRDHLLALQQAVDYVVYSPGSTAAEPVNLLSSFAPPAGLNFEEHGEILRERIAATVTALLGLVGLKDLDPLRSREHILLSNLIENAWSKGAALDLSELIVQVQTPPFERLGAFPVDRFFPEKDRFDLAVLLNNFLAAPSFQAWTRGQSIDPQAFLYTPEGRPRMSIFYLAHLSEAERMFFVTLLLANVESWMRSQRGSSGLRALLAFDEIFGYLPPIANPPSRPVLLRLLKQARAFGLGLLLATQNPVDVDYKGLSNAGTWFIGRLQTEQDKERLLDGLQAIEGGVDRAEYARRISALKPRTFLLHNVHHRGGAQVFSTRWCLNYLAGPLTRAQLGGLKALGSAPEGVQVSVTTTAPQAVSAAVSPAVPTAVPASAPPVSAPVAGGLASLTRTPPPPPTGIPAVFLPTELTLSQALAQRGATFSGPARPEGLFYRPALLFQAEVRYLNRRYDVDTVETVACLVEEAANGRVDWEACLRSPFDPRKLDPQPLPDARFEPLPSAFANPKTIAAAQKDFLDWLYRRSALRLLANEALKLYGDADDTMATFRPKCDEAARRALKEETQKIESAFRSKLESLARRVERQQSIVKKYEDEVGRRRIEELGTGAELVLGLFGGRKRSISSALSKGRMTAKAKAELEAAEKALDALQDEYEDLQKQKEEALREAQDRWAKVAAEITEITLTPQRKDIFLDLAALAWMPVYLVQAQGVTLEAPAISR</sequence>
<dbReference type="InterPro" id="IPR002789">
    <property type="entry name" value="HerA_central"/>
</dbReference>
<dbReference type="Pfam" id="PF01935">
    <property type="entry name" value="DUF87"/>
    <property type="match status" value="1"/>
</dbReference>
<feature type="domain" description="Helicase HerA central" evidence="2">
    <location>
        <begin position="20"/>
        <end position="74"/>
    </location>
</feature>
<dbReference type="HOGENOM" id="CLU_017077_0_0_0"/>
<dbReference type="eggNOG" id="COG0433">
    <property type="taxonomic scope" value="Bacteria"/>
</dbReference>
<dbReference type="OrthoDB" id="9758751at2"/>
<feature type="coiled-coil region" evidence="1">
    <location>
        <begin position="752"/>
        <end position="790"/>
    </location>
</feature>
<dbReference type="KEGG" id="atm:ANT_30950"/>
<dbReference type="PANTHER" id="PTHR30121">
    <property type="entry name" value="UNCHARACTERIZED PROTEIN YJGR-RELATED"/>
    <property type="match status" value="1"/>
</dbReference>
<dbReference type="PANTHER" id="PTHR30121:SF6">
    <property type="entry name" value="SLR6007 PROTEIN"/>
    <property type="match status" value="1"/>
</dbReference>
<keyword evidence="1" id="KW-0175">Coiled coil</keyword>
<dbReference type="RefSeq" id="WP_013561462.1">
    <property type="nucleotide sequence ID" value="NC_014960.1"/>
</dbReference>
<dbReference type="SUPFAM" id="SSF52540">
    <property type="entry name" value="P-loop containing nucleoside triphosphate hydrolases"/>
    <property type="match status" value="1"/>
</dbReference>
<dbReference type="Gene3D" id="3.40.50.300">
    <property type="entry name" value="P-loop containing nucleotide triphosphate hydrolases"/>
    <property type="match status" value="2"/>
</dbReference>
<evidence type="ECO:0000256" key="1">
    <source>
        <dbReference type="SAM" id="Coils"/>
    </source>
</evidence>
<gene>
    <name evidence="3" type="ordered locus">ANT_30950</name>
</gene>
<keyword evidence="4" id="KW-1185">Reference proteome</keyword>
<evidence type="ECO:0000313" key="4">
    <source>
        <dbReference type="Proteomes" id="UP000008922"/>
    </source>
</evidence>
<dbReference type="Proteomes" id="UP000008922">
    <property type="component" value="Chromosome"/>
</dbReference>
<evidence type="ECO:0000313" key="3">
    <source>
        <dbReference type="EMBL" id="BAJ65121.1"/>
    </source>
</evidence>
<dbReference type="eggNOG" id="COG0419">
    <property type="taxonomic scope" value="Bacteria"/>
</dbReference>
<dbReference type="CDD" id="cd01127">
    <property type="entry name" value="TrwB_TraG_TraD_VirD4"/>
    <property type="match status" value="1"/>
</dbReference>
<reference evidence="3 4" key="1">
    <citation type="submission" date="2010-12" db="EMBL/GenBank/DDBJ databases">
        <title>Whole genome sequence of Anaerolinea thermophila UNI-1.</title>
        <authorList>
            <person name="Narita-Yamada S."/>
            <person name="Kishi E."/>
            <person name="Watanabe Y."/>
            <person name="Takasaki K."/>
            <person name="Ankai A."/>
            <person name="Oguchi A."/>
            <person name="Fukui S."/>
            <person name="Takahashi M."/>
            <person name="Yashiro I."/>
            <person name="Hosoyama A."/>
            <person name="Sekiguchi Y."/>
            <person name="Hanada S."/>
            <person name="Fujita N."/>
        </authorList>
    </citation>
    <scope>NUCLEOTIDE SEQUENCE [LARGE SCALE GENOMIC DNA]</scope>
    <source>
        <strain evidence="4">DSM 14523 / JCM 11388 / NBRC 100420 / UNI-1</strain>
    </source>
</reference>
<accession>E8N2X1</accession>